<dbReference type="GO" id="GO:0003677">
    <property type="term" value="F:DNA binding"/>
    <property type="evidence" value="ECO:0007669"/>
    <property type="project" value="InterPro"/>
</dbReference>
<dbReference type="Pfam" id="PF01381">
    <property type="entry name" value="HTH_3"/>
    <property type="match status" value="1"/>
</dbReference>
<dbReference type="Gene3D" id="1.10.260.40">
    <property type="entry name" value="lambda repressor-like DNA-binding domains"/>
    <property type="match status" value="1"/>
</dbReference>
<name>A0A5C5WLN3_9BACT</name>
<dbReference type="SUPFAM" id="SSF47413">
    <property type="entry name" value="lambda repressor-like DNA-binding domains"/>
    <property type="match status" value="1"/>
</dbReference>
<dbReference type="PROSITE" id="PS50943">
    <property type="entry name" value="HTH_CROC1"/>
    <property type="match status" value="1"/>
</dbReference>
<dbReference type="OrthoDB" id="283307at2"/>
<organism evidence="2 3">
    <name type="scientific">Rubripirellula amarantea</name>
    <dbReference type="NCBI Taxonomy" id="2527999"/>
    <lineage>
        <taxon>Bacteria</taxon>
        <taxon>Pseudomonadati</taxon>
        <taxon>Planctomycetota</taxon>
        <taxon>Planctomycetia</taxon>
        <taxon>Pirellulales</taxon>
        <taxon>Pirellulaceae</taxon>
        <taxon>Rubripirellula</taxon>
    </lineage>
</organism>
<reference evidence="2 3" key="1">
    <citation type="submission" date="2019-02" db="EMBL/GenBank/DDBJ databases">
        <title>Deep-cultivation of Planctomycetes and their phenomic and genomic characterization uncovers novel biology.</title>
        <authorList>
            <person name="Wiegand S."/>
            <person name="Jogler M."/>
            <person name="Boedeker C."/>
            <person name="Pinto D."/>
            <person name="Vollmers J."/>
            <person name="Rivas-Marin E."/>
            <person name="Kohn T."/>
            <person name="Peeters S.H."/>
            <person name="Heuer A."/>
            <person name="Rast P."/>
            <person name="Oberbeckmann S."/>
            <person name="Bunk B."/>
            <person name="Jeske O."/>
            <person name="Meyerdierks A."/>
            <person name="Storesund J.E."/>
            <person name="Kallscheuer N."/>
            <person name="Luecker S."/>
            <person name="Lage O.M."/>
            <person name="Pohl T."/>
            <person name="Merkel B.J."/>
            <person name="Hornburger P."/>
            <person name="Mueller R.-W."/>
            <person name="Bruemmer F."/>
            <person name="Labrenz M."/>
            <person name="Spormann A.M."/>
            <person name="Op Den Camp H."/>
            <person name="Overmann J."/>
            <person name="Amann R."/>
            <person name="Jetten M.S.M."/>
            <person name="Mascher T."/>
            <person name="Medema M.H."/>
            <person name="Devos D.P."/>
            <person name="Kaster A.-K."/>
            <person name="Ovreas L."/>
            <person name="Rohde M."/>
            <person name="Galperin M.Y."/>
            <person name="Jogler C."/>
        </authorList>
    </citation>
    <scope>NUCLEOTIDE SEQUENCE [LARGE SCALE GENOMIC DNA]</scope>
    <source>
        <strain evidence="2 3">Pla22</strain>
    </source>
</reference>
<dbReference type="InterPro" id="IPR001387">
    <property type="entry name" value="Cro/C1-type_HTH"/>
</dbReference>
<proteinExistence type="predicted"/>
<dbReference type="AlphaFoldDB" id="A0A5C5WLN3"/>
<evidence type="ECO:0000313" key="3">
    <source>
        <dbReference type="Proteomes" id="UP000316598"/>
    </source>
</evidence>
<dbReference type="SMART" id="SM00530">
    <property type="entry name" value="HTH_XRE"/>
    <property type="match status" value="1"/>
</dbReference>
<evidence type="ECO:0000313" key="2">
    <source>
        <dbReference type="EMBL" id="TWT50981.1"/>
    </source>
</evidence>
<keyword evidence="3" id="KW-1185">Reference proteome</keyword>
<evidence type="ECO:0000259" key="1">
    <source>
        <dbReference type="PROSITE" id="PS50943"/>
    </source>
</evidence>
<accession>A0A5C5WLN3</accession>
<protein>
    <submittedName>
        <fullName evidence="2">Helix-turn-helix protein</fullName>
    </submittedName>
</protein>
<sequence length="77" mass="8559">MTATRSRDIGQLIKSLRGQLEISQEKLAAKLGVTFSTVNRWENGKVQPSPLAIKQIQKLLVDLGPAGQRLHDEFFGK</sequence>
<dbReference type="InterPro" id="IPR010982">
    <property type="entry name" value="Lambda_DNA-bd_dom_sf"/>
</dbReference>
<dbReference type="CDD" id="cd00093">
    <property type="entry name" value="HTH_XRE"/>
    <property type="match status" value="1"/>
</dbReference>
<feature type="domain" description="HTH cro/C1-type" evidence="1">
    <location>
        <begin position="13"/>
        <end position="66"/>
    </location>
</feature>
<dbReference type="Proteomes" id="UP000316598">
    <property type="component" value="Unassembled WGS sequence"/>
</dbReference>
<dbReference type="EMBL" id="SJPI01000002">
    <property type="protein sequence ID" value="TWT50981.1"/>
    <property type="molecule type" value="Genomic_DNA"/>
</dbReference>
<comment type="caution">
    <text evidence="2">The sequence shown here is derived from an EMBL/GenBank/DDBJ whole genome shotgun (WGS) entry which is preliminary data.</text>
</comment>
<gene>
    <name evidence="2" type="ORF">Pla22_37250</name>
</gene>
<dbReference type="RefSeq" id="WP_146516105.1">
    <property type="nucleotide sequence ID" value="NZ_SJPI01000002.1"/>
</dbReference>